<evidence type="ECO:0000313" key="2">
    <source>
        <dbReference type="Proteomes" id="UP000284579"/>
    </source>
</evidence>
<sequence>MAVTRTWKVYGVEGHRQRESFCDSQKYDFSENGKVRILEILNSDQTGTNDYSIVRITRQTAEECQEELDGQLSDGIFGNSRFGKIEEII</sequence>
<comment type="caution">
    <text evidence="1">The sequence shown here is derived from an EMBL/GenBank/DDBJ whole genome shotgun (WGS) entry which is preliminary data.</text>
</comment>
<dbReference type="Proteomes" id="UP000284579">
    <property type="component" value="Unassembled WGS sequence"/>
</dbReference>
<evidence type="ECO:0000313" key="1">
    <source>
        <dbReference type="EMBL" id="RHF82046.1"/>
    </source>
</evidence>
<gene>
    <name evidence="1" type="ORF">DW656_12240</name>
</gene>
<dbReference type="RefSeq" id="WP_118199341.1">
    <property type="nucleotide sequence ID" value="NZ_QRHO01000018.1"/>
</dbReference>
<reference evidence="1 2" key="1">
    <citation type="submission" date="2018-08" db="EMBL/GenBank/DDBJ databases">
        <title>A genome reference for cultivated species of the human gut microbiota.</title>
        <authorList>
            <person name="Zou Y."/>
            <person name="Xue W."/>
            <person name="Luo G."/>
        </authorList>
    </citation>
    <scope>NUCLEOTIDE SEQUENCE [LARGE SCALE GENOMIC DNA]</scope>
    <source>
        <strain evidence="1 2">AM23-3</strain>
    </source>
</reference>
<proteinExistence type="predicted"/>
<protein>
    <submittedName>
        <fullName evidence="1">Uncharacterized protein</fullName>
    </submittedName>
</protein>
<name>A0A3R6HPP9_9FIRM</name>
<accession>A0A3R6HPP9</accession>
<dbReference type="EMBL" id="QRHO01000018">
    <property type="protein sequence ID" value="RHF82046.1"/>
    <property type="molecule type" value="Genomic_DNA"/>
</dbReference>
<dbReference type="AlphaFoldDB" id="A0A3R6HPP9"/>
<organism evidence="1 2">
    <name type="scientific">Coprococcus comes</name>
    <dbReference type="NCBI Taxonomy" id="410072"/>
    <lineage>
        <taxon>Bacteria</taxon>
        <taxon>Bacillati</taxon>
        <taxon>Bacillota</taxon>
        <taxon>Clostridia</taxon>
        <taxon>Lachnospirales</taxon>
        <taxon>Lachnospiraceae</taxon>
        <taxon>Coprococcus</taxon>
    </lineage>
</organism>